<dbReference type="GO" id="GO:0005840">
    <property type="term" value="C:ribosome"/>
    <property type="evidence" value="ECO:0007669"/>
    <property type="project" value="UniProtKB-KW"/>
</dbReference>
<dbReference type="InterPro" id="IPR050832">
    <property type="entry name" value="Bact_Acetyltransf"/>
</dbReference>
<dbReference type="Gene3D" id="3.40.630.30">
    <property type="match status" value="1"/>
</dbReference>
<proteinExistence type="predicted"/>
<evidence type="ECO:0000259" key="4">
    <source>
        <dbReference type="PROSITE" id="PS51186"/>
    </source>
</evidence>
<evidence type="ECO:0000256" key="3">
    <source>
        <dbReference type="SAM" id="SignalP"/>
    </source>
</evidence>
<dbReference type="CDD" id="cd04301">
    <property type="entry name" value="NAT_SF"/>
    <property type="match status" value="1"/>
</dbReference>
<dbReference type="Proteomes" id="UP000555728">
    <property type="component" value="Unassembled WGS sequence"/>
</dbReference>
<dbReference type="InterPro" id="IPR016181">
    <property type="entry name" value="Acyl_CoA_acyltransferase"/>
</dbReference>
<dbReference type="EMBL" id="JACIGI010000041">
    <property type="protein sequence ID" value="MBB4287572.1"/>
    <property type="molecule type" value="Genomic_DNA"/>
</dbReference>
<evidence type="ECO:0000256" key="2">
    <source>
        <dbReference type="ARBA" id="ARBA00023315"/>
    </source>
</evidence>
<keyword evidence="1" id="KW-0808">Transferase</keyword>
<dbReference type="SUPFAM" id="SSF55729">
    <property type="entry name" value="Acyl-CoA N-acyltransferases (Nat)"/>
    <property type="match status" value="1"/>
</dbReference>
<keyword evidence="6" id="KW-1185">Reference proteome</keyword>
<evidence type="ECO:0000313" key="6">
    <source>
        <dbReference type="Proteomes" id="UP000555728"/>
    </source>
</evidence>
<dbReference type="AlphaFoldDB" id="A0A7W6S2I4"/>
<keyword evidence="2" id="KW-0012">Acyltransferase</keyword>
<gene>
    <name evidence="5" type="ORF">GGD88_003322</name>
</gene>
<dbReference type="Pfam" id="PF00583">
    <property type="entry name" value="Acetyltransf_1"/>
    <property type="match status" value="1"/>
</dbReference>
<feature type="signal peptide" evidence="3">
    <location>
        <begin position="1"/>
        <end position="15"/>
    </location>
</feature>
<dbReference type="InterPro" id="IPR000182">
    <property type="entry name" value="GNAT_dom"/>
</dbReference>
<dbReference type="GO" id="GO:0016747">
    <property type="term" value="F:acyltransferase activity, transferring groups other than amino-acyl groups"/>
    <property type="evidence" value="ECO:0007669"/>
    <property type="project" value="InterPro"/>
</dbReference>
<evidence type="ECO:0000256" key="1">
    <source>
        <dbReference type="ARBA" id="ARBA00022679"/>
    </source>
</evidence>
<accession>A0A7W6S2I4</accession>
<evidence type="ECO:0000313" key="5">
    <source>
        <dbReference type="EMBL" id="MBB4287572.1"/>
    </source>
</evidence>
<feature type="chain" id="PRO_5030781375" evidence="3">
    <location>
        <begin position="16"/>
        <end position="169"/>
    </location>
</feature>
<organism evidence="5 6">
    <name type="scientific">Roseospira goensis</name>
    <dbReference type="NCBI Taxonomy" id="391922"/>
    <lineage>
        <taxon>Bacteria</taxon>
        <taxon>Pseudomonadati</taxon>
        <taxon>Pseudomonadota</taxon>
        <taxon>Alphaproteobacteria</taxon>
        <taxon>Rhodospirillales</taxon>
        <taxon>Rhodospirillaceae</taxon>
        <taxon>Roseospira</taxon>
    </lineage>
</organism>
<keyword evidence="5" id="KW-0687">Ribonucleoprotein</keyword>
<dbReference type="RefSeq" id="WP_184437455.1">
    <property type="nucleotide sequence ID" value="NZ_JACIGI010000041.1"/>
</dbReference>
<protein>
    <submittedName>
        <fullName evidence="5">Ribosomal protein S18 acetylase RimI-like enzyme</fullName>
    </submittedName>
</protein>
<dbReference type="PANTHER" id="PTHR43877">
    <property type="entry name" value="AMINOALKYLPHOSPHONATE N-ACETYLTRANSFERASE-RELATED-RELATED"/>
    <property type="match status" value="1"/>
</dbReference>
<keyword evidence="3" id="KW-0732">Signal</keyword>
<keyword evidence="5" id="KW-0689">Ribosomal protein</keyword>
<name>A0A7W6S2I4_9PROT</name>
<dbReference type="PROSITE" id="PS51186">
    <property type="entry name" value="GNAT"/>
    <property type="match status" value="1"/>
</dbReference>
<reference evidence="5 6" key="1">
    <citation type="submission" date="2020-08" db="EMBL/GenBank/DDBJ databases">
        <title>Genome sequencing of Purple Non-Sulfur Bacteria from various extreme environments.</title>
        <authorList>
            <person name="Mayer M."/>
        </authorList>
    </citation>
    <scope>NUCLEOTIDE SEQUENCE [LARGE SCALE GENOMIC DNA]</scope>
    <source>
        <strain evidence="5 6">JA135</strain>
    </source>
</reference>
<comment type="caution">
    <text evidence="5">The sequence shown here is derived from an EMBL/GenBank/DDBJ whole genome shotgun (WGS) entry which is preliminary data.</text>
</comment>
<feature type="domain" description="N-acetyltransferase" evidence="4">
    <location>
        <begin position="5"/>
        <end position="164"/>
    </location>
</feature>
<sequence length="169" mass="17581">MTAPPTLVAVAPAHAAALAALHCLCFDGQPWHRPWDTAEMAAVLALPGARGWLALADDGAADAPEPVGMILVQVAGPEADILTLGVRAGPWRRRGVGGRLLTRAEADLKSLGVDRLCLEVSGDNSSAICFYRNHGYSVCGRRPGYYGSHAGLAVDALVLARDLPPSPPG</sequence>